<evidence type="ECO:0000313" key="2">
    <source>
        <dbReference type="Proteomes" id="UP000824229"/>
    </source>
</evidence>
<dbReference type="AlphaFoldDB" id="A0A9E2NNC3"/>
<name>A0A9E2NNC3_9FIRM</name>
<dbReference type="EMBL" id="JAHLFQ010000131">
    <property type="protein sequence ID" value="MBU3804273.1"/>
    <property type="molecule type" value="Genomic_DNA"/>
</dbReference>
<proteinExistence type="predicted"/>
<evidence type="ECO:0000313" key="1">
    <source>
        <dbReference type="EMBL" id="MBU3804273.1"/>
    </source>
</evidence>
<sequence>MEARQEETKDKKPKTWDEAINELQGFILKTKKEEAEKKLKEKQIEKP</sequence>
<reference evidence="1" key="2">
    <citation type="submission" date="2021-04" db="EMBL/GenBank/DDBJ databases">
        <authorList>
            <person name="Gilroy R."/>
        </authorList>
    </citation>
    <scope>NUCLEOTIDE SEQUENCE</scope>
    <source>
        <strain evidence="1">B5-657</strain>
    </source>
</reference>
<accession>A0A9E2NNC3</accession>
<gene>
    <name evidence="1" type="ORF">H9872_05925</name>
</gene>
<comment type="caution">
    <text evidence="1">The sequence shown here is derived from an EMBL/GenBank/DDBJ whole genome shotgun (WGS) entry which is preliminary data.</text>
</comment>
<organism evidence="1 2">
    <name type="scientific">Candidatus Cellulosilyticum pullistercoris</name>
    <dbReference type="NCBI Taxonomy" id="2838521"/>
    <lineage>
        <taxon>Bacteria</taxon>
        <taxon>Bacillati</taxon>
        <taxon>Bacillota</taxon>
        <taxon>Clostridia</taxon>
        <taxon>Lachnospirales</taxon>
        <taxon>Cellulosilyticaceae</taxon>
        <taxon>Cellulosilyticum</taxon>
    </lineage>
</organism>
<reference evidence="1" key="1">
    <citation type="journal article" date="2021" name="PeerJ">
        <title>Extensive microbial diversity within the chicken gut microbiome revealed by metagenomics and culture.</title>
        <authorList>
            <person name="Gilroy R."/>
            <person name="Ravi A."/>
            <person name="Getino M."/>
            <person name="Pursley I."/>
            <person name="Horton D.L."/>
            <person name="Alikhan N.F."/>
            <person name="Baker D."/>
            <person name="Gharbi K."/>
            <person name="Hall N."/>
            <person name="Watson M."/>
            <person name="Adriaenssens E.M."/>
            <person name="Foster-Nyarko E."/>
            <person name="Jarju S."/>
            <person name="Secka A."/>
            <person name="Antonio M."/>
            <person name="Oren A."/>
            <person name="Chaudhuri R.R."/>
            <person name="La Ragione R."/>
            <person name="Hildebrand F."/>
            <person name="Pallen M.J."/>
        </authorList>
    </citation>
    <scope>NUCLEOTIDE SEQUENCE</scope>
    <source>
        <strain evidence="1">B5-657</strain>
    </source>
</reference>
<protein>
    <submittedName>
        <fullName evidence="1">Uncharacterized protein</fullName>
    </submittedName>
</protein>
<dbReference type="Proteomes" id="UP000824229">
    <property type="component" value="Unassembled WGS sequence"/>
</dbReference>